<sequence length="55" mass="6235">MKCGKLFLLSAVSFAMGALVYKAVRDNKEELDKFVDDYGDFVDDDVLEAELIEEE</sequence>
<protein>
    <submittedName>
        <fullName evidence="2">Uncharacterized protein</fullName>
    </submittedName>
</protein>
<feature type="chain" id="PRO_5045323805" evidence="1">
    <location>
        <begin position="18"/>
        <end position="55"/>
    </location>
</feature>
<evidence type="ECO:0000313" key="2">
    <source>
        <dbReference type="EMBL" id="MBP1920022.1"/>
    </source>
</evidence>
<name>A0ABS4G616_9CLOT</name>
<evidence type="ECO:0000256" key="1">
    <source>
        <dbReference type="SAM" id="SignalP"/>
    </source>
</evidence>
<feature type="signal peptide" evidence="1">
    <location>
        <begin position="1"/>
        <end position="17"/>
    </location>
</feature>
<organism evidence="2 3">
    <name type="scientific">Youngiibacter multivorans</name>
    <dbReference type="NCBI Taxonomy" id="937251"/>
    <lineage>
        <taxon>Bacteria</taxon>
        <taxon>Bacillati</taxon>
        <taxon>Bacillota</taxon>
        <taxon>Clostridia</taxon>
        <taxon>Eubacteriales</taxon>
        <taxon>Clostridiaceae</taxon>
        <taxon>Youngiibacter</taxon>
    </lineage>
</organism>
<dbReference type="RefSeq" id="WP_023387298.1">
    <property type="nucleotide sequence ID" value="NZ_JAGGKC010000022.1"/>
</dbReference>
<dbReference type="EMBL" id="JAGGKC010000022">
    <property type="protein sequence ID" value="MBP1920022.1"/>
    <property type="molecule type" value="Genomic_DNA"/>
</dbReference>
<reference evidence="2 3" key="1">
    <citation type="submission" date="2021-03" db="EMBL/GenBank/DDBJ databases">
        <title>Genomic Encyclopedia of Type Strains, Phase IV (KMG-IV): sequencing the most valuable type-strain genomes for metagenomic binning, comparative biology and taxonomic classification.</title>
        <authorList>
            <person name="Goeker M."/>
        </authorList>
    </citation>
    <scope>NUCLEOTIDE SEQUENCE [LARGE SCALE GENOMIC DNA]</scope>
    <source>
        <strain evidence="2 3">DSM 6139</strain>
    </source>
</reference>
<dbReference type="Proteomes" id="UP001519271">
    <property type="component" value="Unassembled WGS sequence"/>
</dbReference>
<gene>
    <name evidence="2" type="ORF">J2Z34_002520</name>
</gene>
<proteinExistence type="predicted"/>
<comment type="caution">
    <text evidence="2">The sequence shown here is derived from an EMBL/GenBank/DDBJ whole genome shotgun (WGS) entry which is preliminary data.</text>
</comment>
<keyword evidence="1" id="KW-0732">Signal</keyword>
<accession>A0ABS4G616</accession>
<evidence type="ECO:0000313" key="3">
    <source>
        <dbReference type="Proteomes" id="UP001519271"/>
    </source>
</evidence>
<keyword evidence="3" id="KW-1185">Reference proteome</keyword>